<evidence type="ECO:0000313" key="4">
    <source>
        <dbReference type="EMBL" id="WKN34042.1"/>
    </source>
</evidence>
<comment type="function">
    <text evidence="1">May be involved in the biogenesis of curli organelles.</text>
</comment>
<sequence length="130" mass="14872">MITLSCNVFAQIDQASANEAGLEMNGLVIDETITKIGRDFYDLFYTHWDAPNSQVDYTLFIKEQPQPGRGTRISVLLNETELMSQMIQPRQELLLAVASQAVQLAQYQIYHYEQMTQQLENEDQYGSGIF</sequence>
<reference evidence="4" key="1">
    <citation type="journal article" date="2023" name="Comput. Struct. Biotechnol. J.">
        <title>Discovery of a novel marine Bacteroidetes with a rich repertoire of carbohydrate-active enzymes.</title>
        <authorList>
            <person name="Chen B."/>
            <person name="Liu G."/>
            <person name="Chen Q."/>
            <person name="Wang H."/>
            <person name="Liu L."/>
            <person name="Tang K."/>
        </authorList>
    </citation>
    <scope>NUCLEOTIDE SEQUENCE</scope>
    <source>
        <strain evidence="4">TK19036</strain>
    </source>
</reference>
<name>A0AA49GGB0_9BACT</name>
<dbReference type="Pfam" id="PF10627">
    <property type="entry name" value="CsgE"/>
    <property type="match status" value="1"/>
</dbReference>
<proteinExistence type="predicted"/>
<protein>
    <recommendedName>
        <fullName evidence="2">Curli production assembly/transport component CsgE</fullName>
    </recommendedName>
</protein>
<gene>
    <name evidence="4" type="ORF">K4G66_16805</name>
</gene>
<accession>A0AA49GGB0</accession>
<evidence type="ECO:0000256" key="2">
    <source>
        <dbReference type="ARBA" id="ARBA00014024"/>
    </source>
</evidence>
<dbReference type="EMBL" id="CP120682">
    <property type="protein sequence ID" value="WKN34042.1"/>
    <property type="molecule type" value="Genomic_DNA"/>
</dbReference>
<dbReference type="InterPro" id="IPR018900">
    <property type="entry name" value="Curli_CsgE"/>
</dbReference>
<keyword evidence="3" id="KW-0732">Signal</keyword>
<evidence type="ECO:0000256" key="3">
    <source>
        <dbReference type="ARBA" id="ARBA00022729"/>
    </source>
</evidence>
<dbReference type="AlphaFoldDB" id="A0AA49GGB0"/>
<evidence type="ECO:0000256" key="1">
    <source>
        <dbReference type="ARBA" id="ARBA00003989"/>
    </source>
</evidence>
<organism evidence="4">
    <name type="scientific">Roseihalotalea indica</name>
    <dbReference type="NCBI Taxonomy" id="2867963"/>
    <lineage>
        <taxon>Bacteria</taxon>
        <taxon>Pseudomonadati</taxon>
        <taxon>Bacteroidota</taxon>
        <taxon>Cytophagia</taxon>
        <taxon>Cytophagales</taxon>
        <taxon>Catalimonadaceae</taxon>
        <taxon>Roseihalotalea</taxon>
    </lineage>
</organism>
<reference evidence="4" key="2">
    <citation type="journal article" date="2024" name="Antonie Van Leeuwenhoek">
        <title>Roseihalotalea indica gen. nov., sp. nov., a halophilic Bacteroidetes from mesopelagic Southwest Indian Ocean with higher carbohydrate metabolic potential.</title>
        <authorList>
            <person name="Chen B."/>
            <person name="Zhang M."/>
            <person name="Lin D."/>
            <person name="Ye J."/>
            <person name="Tang K."/>
        </authorList>
    </citation>
    <scope>NUCLEOTIDE SEQUENCE</scope>
    <source>
        <strain evidence="4">TK19036</strain>
    </source>
</reference>